<evidence type="ECO:0000313" key="2">
    <source>
        <dbReference type="EMBL" id="KAK6619787.1"/>
    </source>
</evidence>
<dbReference type="AlphaFoldDB" id="A0AAN8PDS8"/>
<feature type="compositionally biased region" description="Basic and acidic residues" evidence="1">
    <location>
        <begin position="111"/>
        <end position="124"/>
    </location>
</feature>
<dbReference type="Proteomes" id="UP001372834">
    <property type="component" value="Unassembled WGS sequence"/>
</dbReference>
<gene>
    <name evidence="2" type="ORF">RUM43_012552</name>
</gene>
<proteinExistence type="predicted"/>
<reference evidence="2 3" key="1">
    <citation type="submission" date="2023-10" db="EMBL/GenBank/DDBJ databases">
        <title>Genomes of two closely related lineages of the louse Polyplax serrata with different host specificities.</title>
        <authorList>
            <person name="Martinu J."/>
            <person name="Tarabai H."/>
            <person name="Stefka J."/>
            <person name="Hypsa V."/>
        </authorList>
    </citation>
    <scope>NUCLEOTIDE SEQUENCE [LARGE SCALE GENOMIC DNA]</scope>
    <source>
        <strain evidence="2">HR10_N</strain>
    </source>
</reference>
<evidence type="ECO:0000256" key="1">
    <source>
        <dbReference type="SAM" id="MobiDB-lite"/>
    </source>
</evidence>
<feature type="region of interest" description="Disordered" evidence="1">
    <location>
        <begin position="95"/>
        <end position="131"/>
    </location>
</feature>
<dbReference type="EMBL" id="JAWJWE010000040">
    <property type="protein sequence ID" value="KAK6619787.1"/>
    <property type="molecule type" value="Genomic_DNA"/>
</dbReference>
<sequence length="131" mass="14618">MLVYGKYQWLEGQGDGGAMDFWRGLWFERNGYHGYEIGQVQQGPIFRIVGGAGSLITGDAVPGKRTNRDVIISYTSESELELNDIDDDSLRFISRAARESEGPARPQGRPRKGDSRLSPEELPTRAKRNSS</sequence>
<comment type="caution">
    <text evidence="2">The sequence shown here is derived from an EMBL/GenBank/DDBJ whole genome shotgun (WGS) entry which is preliminary data.</text>
</comment>
<evidence type="ECO:0000313" key="3">
    <source>
        <dbReference type="Proteomes" id="UP001372834"/>
    </source>
</evidence>
<name>A0AAN8PDS8_POLSC</name>
<organism evidence="2 3">
    <name type="scientific">Polyplax serrata</name>
    <name type="common">Common mouse louse</name>
    <dbReference type="NCBI Taxonomy" id="468196"/>
    <lineage>
        <taxon>Eukaryota</taxon>
        <taxon>Metazoa</taxon>
        <taxon>Ecdysozoa</taxon>
        <taxon>Arthropoda</taxon>
        <taxon>Hexapoda</taxon>
        <taxon>Insecta</taxon>
        <taxon>Pterygota</taxon>
        <taxon>Neoptera</taxon>
        <taxon>Paraneoptera</taxon>
        <taxon>Psocodea</taxon>
        <taxon>Troctomorpha</taxon>
        <taxon>Phthiraptera</taxon>
        <taxon>Anoplura</taxon>
        <taxon>Polyplacidae</taxon>
        <taxon>Polyplax</taxon>
    </lineage>
</organism>
<protein>
    <submittedName>
        <fullName evidence="2">Uncharacterized protein</fullName>
    </submittedName>
</protein>
<accession>A0AAN8PDS8</accession>